<name>A0A2G9U7F6_TELCI</name>
<reference evidence="2 3" key="1">
    <citation type="submission" date="2015-09" db="EMBL/GenBank/DDBJ databases">
        <title>Draft genome of the parasitic nematode Teladorsagia circumcincta isolate WARC Sus (inbred).</title>
        <authorList>
            <person name="Mitreva M."/>
        </authorList>
    </citation>
    <scope>NUCLEOTIDE SEQUENCE [LARGE SCALE GENOMIC DNA]</scope>
    <source>
        <strain evidence="2 3">S</strain>
    </source>
</reference>
<dbReference type="Proteomes" id="UP000230423">
    <property type="component" value="Unassembled WGS sequence"/>
</dbReference>
<dbReference type="Pfam" id="PF00887">
    <property type="entry name" value="ACBP"/>
    <property type="match status" value="1"/>
</dbReference>
<dbReference type="InterPro" id="IPR000582">
    <property type="entry name" value="Acyl-CoA-binding_protein"/>
</dbReference>
<feature type="domain" description="ACB" evidence="1">
    <location>
        <begin position="110"/>
        <end position="182"/>
    </location>
</feature>
<dbReference type="SUPFAM" id="SSF47027">
    <property type="entry name" value="Acyl-CoA binding protein"/>
    <property type="match status" value="1"/>
</dbReference>
<keyword evidence="3" id="KW-1185">Reference proteome</keyword>
<evidence type="ECO:0000259" key="1">
    <source>
        <dbReference type="Pfam" id="PF00887"/>
    </source>
</evidence>
<evidence type="ECO:0000313" key="2">
    <source>
        <dbReference type="EMBL" id="PIO65622.1"/>
    </source>
</evidence>
<proteinExistence type="predicted"/>
<dbReference type="InterPro" id="IPR035984">
    <property type="entry name" value="Acyl-CoA-binding_sf"/>
</dbReference>
<dbReference type="Gene3D" id="1.20.80.10">
    <property type="match status" value="1"/>
</dbReference>
<dbReference type="GO" id="GO:0000062">
    <property type="term" value="F:fatty-acyl-CoA binding"/>
    <property type="evidence" value="ECO:0007669"/>
    <property type="project" value="InterPro"/>
</dbReference>
<accession>A0A2G9U7F6</accession>
<dbReference type="AlphaFoldDB" id="A0A2G9U7F6"/>
<sequence length="200" mass="23836">MITPLAPATENISGNTLDSTEKCKMVVHRRGCEHNSSVPHMQIPDTHRCMLQQAEVEKQFEEDKLKEALRQKQRWEKWQMEFVESQQRAREFKAYWERRRQDDTDLWRDKDFADAVYKMSRAGYKGEYGHHEVPEEDKIYMEALHKQVTVGDYDGNESLKCAGEWKKLAGKSKIDAQREYIHHTNKMLTRYGWNPPDRRF</sequence>
<dbReference type="InterPro" id="IPR014352">
    <property type="entry name" value="FERM/acyl-CoA-bd_prot_sf"/>
</dbReference>
<gene>
    <name evidence="2" type="ORF">TELCIR_12696</name>
</gene>
<dbReference type="OrthoDB" id="5843584at2759"/>
<organism evidence="2 3">
    <name type="scientific">Teladorsagia circumcincta</name>
    <name type="common">Brown stomach worm</name>
    <name type="synonym">Ostertagia circumcincta</name>
    <dbReference type="NCBI Taxonomy" id="45464"/>
    <lineage>
        <taxon>Eukaryota</taxon>
        <taxon>Metazoa</taxon>
        <taxon>Ecdysozoa</taxon>
        <taxon>Nematoda</taxon>
        <taxon>Chromadorea</taxon>
        <taxon>Rhabditida</taxon>
        <taxon>Rhabditina</taxon>
        <taxon>Rhabditomorpha</taxon>
        <taxon>Strongyloidea</taxon>
        <taxon>Trichostrongylidae</taxon>
        <taxon>Teladorsagia</taxon>
    </lineage>
</organism>
<evidence type="ECO:0000313" key="3">
    <source>
        <dbReference type="Proteomes" id="UP000230423"/>
    </source>
</evidence>
<protein>
    <recommendedName>
        <fullName evidence="1">ACB domain-containing protein</fullName>
    </recommendedName>
</protein>
<dbReference type="EMBL" id="KZ348863">
    <property type="protein sequence ID" value="PIO65622.1"/>
    <property type="molecule type" value="Genomic_DNA"/>
</dbReference>